<accession>A0A248KK57</accession>
<evidence type="ECO:0000313" key="2">
    <source>
        <dbReference type="Proteomes" id="UP000197098"/>
    </source>
</evidence>
<name>A0A248KK57_9ENTR</name>
<dbReference type="EMBL" id="CP022114">
    <property type="protein sequence ID" value="ASG63947.1"/>
    <property type="molecule type" value="Genomic_DNA"/>
</dbReference>
<proteinExistence type="predicted"/>
<gene>
    <name evidence="1" type="ORF">CEW81_18335</name>
</gene>
<evidence type="ECO:0000313" key="1">
    <source>
        <dbReference type="EMBL" id="ASG63947.1"/>
    </source>
</evidence>
<organism evidence="1 2">
    <name type="scientific">Kluyvera genomosp. 3</name>
    <dbReference type="NCBI Taxonomy" id="2774055"/>
    <lineage>
        <taxon>Bacteria</taxon>
        <taxon>Pseudomonadati</taxon>
        <taxon>Pseudomonadota</taxon>
        <taxon>Gammaproteobacteria</taxon>
        <taxon>Enterobacterales</taxon>
        <taxon>Enterobacteriaceae</taxon>
        <taxon>Kluyvera</taxon>
    </lineage>
</organism>
<dbReference type="AlphaFoldDB" id="A0A248KK57"/>
<protein>
    <submittedName>
        <fullName evidence="1">Uncharacterized protein</fullName>
    </submittedName>
</protein>
<sequence>MTPEQFADSLSPEFMSVLRDAAELRRTKAAAAQKLQDKAQKAVKVGSGAQRATVKQVKKSTAGDSDWMKNNFWAACNGDKYFWWWRFGV</sequence>
<dbReference type="Proteomes" id="UP000197098">
    <property type="component" value="Chromosome"/>
</dbReference>
<reference evidence="1 2" key="1">
    <citation type="submission" date="2017-06" db="EMBL/GenBank/DDBJ databases">
        <title>Origin of plasmid-mediated fosfomycin resistance gene fosA3.</title>
        <authorList>
            <person name="Ito R."/>
            <person name="Pacey M.P."/>
            <person name="Doi Y."/>
        </authorList>
    </citation>
    <scope>NUCLEOTIDE SEQUENCE [LARGE SCALE GENOMIC DNA]</scope>
    <source>
        <strain evidence="1 2">YDC799</strain>
    </source>
</reference>